<keyword evidence="2" id="KW-0812">Transmembrane</keyword>
<reference evidence="4" key="1">
    <citation type="journal article" date="2019" name="Int. J. Syst. Evol. Microbiol.">
        <title>The Global Catalogue of Microorganisms (GCM) 10K type strain sequencing project: providing services to taxonomists for standard genome sequencing and annotation.</title>
        <authorList>
            <consortium name="The Broad Institute Genomics Platform"/>
            <consortium name="The Broad Institute Genome Sequencing Center for Infectious Disease"/>
            <person name="Wu L."/>
            <person name="Ma J."/>
        </authorList>
    </citation>
    <scope>NUCLEOTIDE SEQUENCE [LARGE SCALE GENOMIC DNA]</scope>
    <source>
        <strain evidence="4">CGMCC 4.7248</strain>
    </source>
</reference>
<name>A0ABW0UZ94_9ACTN</name>
<organism evidence="3 4">
    <name type="scientific">Streptomyces bullii</name>
    <dbReference type="NCBI Taxonomy" id="349910"/>
    <lineage>
        <taxon>Bacteria</taxon>
        <taxon>Bacillati</taxon>
        <taxon>Actinomycetota</taxon>
        <taxon>Actinomycetes</taxon>
        <taxon>Kitasatosporales</taxon>
        <taxon>Streptomycetaceae</taxon>
        <taxon>Streptomyces</taxon>
    </lineage>
</organism>
<accession>A0ABW0UZ94</accession>
<evidence type="ECO:0000313" key="4">
    <source>
        <dbReference type="Proteomes" id="UP001596154"/>
    </source>
</evidence>
<keyword evidence="2" id="KW-1133">Transmembrane helix</keyword>
<evidence type="ECO:0000256" key="1">
    <source>
        <dbReference type="SAM" id="MobiDB-lite"/>
    </source>
</evidence>
<dbReference type="Proteomes" id="UP001596154">
    <property type="component" value="Unassembled WGS sequence"/>
</dbReference>
<dbReference type="InterPro" id="IPR026467">
    <property type="entry name" value="Ser/Gly_Cys_C_dom"/>
</dbReference>
<evidence type="ECO:0000256" key="2">
    <source>
        <dbReference type="SAM" id="Phobius"/>
    </source>
</evidence>
<feature type="transmembrane region" description="Helical" evidence="2">
    <location>
        <begin position="28"/>
        <end position="48"/>
    </location>
</feature>
<dbReference type="RefSeq" id="WP_381027777.1">
    <property type="nucleotide sequence ID" value="NZ_JBHSNY010000011.1"/>
</dbReference>
<comment type="caution">
    <text evidence="3">The sequence shown here is derived from an EMBL/GenBank/DDBJ whole genome shotgun (WGS) entry which is preliminary data.</text>
</comment>
<sequence length="327" mass="33586">MSLSICRRGKQLLEQTGLRGMTMLAEGLYLAALILTSGAIGYRLAVALRITAALKAKVTVRGDLSAEELAFLAGGPRRVAATVLFRMTGQGRLSVAEDGTVTLHDDVYAADATAGVEKALIEAAGVSRSERVGKLVAHTAASRAVRSIGDQLQAEGLLIVPSLRRRQYRARRLLWWSAALPLALTVYELTAGTADRWWAGVALSASATAMATLIKPAHAWVPYGVQSRLDFLRAERERPAAWRPAGALTALAVTPVGAVALDGLAASQEPELRTLVAPETWRAGDPAHGGAATGGGMSGDWGSSGNAGALGGGGDGGGAGGCGSAGV</sequence>
<keyword evidence="2" id="KW-0472">Membrane</keyword>
<dbReference type="EMBL" id="JBHSNY010000011">
    <property type="protein sequence ID" value="MFC5637809.1"/>
    <property type="molecule type" value="Genomic_DNA"/>
</dbReference>
<keyword evidence="4" id="KW-1185">Reference proteome</keyword>
<gene>
    <name evidence="3" type="ORF">ACFPZJ_29380</name>
</gene>
<feature type="region of interest" description="Disordered" evidence="1">
    <location>
        <begin position="282"/>
        <end position="303"/>
    </location>
</feature>
<protein>
    <submittedName>
        <fullName evidence="3">TIGR04222 domain-containing membrane protein</fullName>
    </submittedName>
</protein>
<evidence type="ECO:0000313" key="3">
    <source>
        <dbReference type="EMBL" id="MFC5637809.1"/>
    </source>
</evidence>
<proteinExistence type="predicted"/>
<dbReference type="NCBIfam" id="TIGR04222">
    <property type="entry name" value="near_uncomplex"/>
    <property type="match status" value="1"/>
</dbReference>